<dbReference type="EMBL" id="JANCNS010000001">
    <property type="protein sequence ID" value="MCP9198757.1"/>
    <property type="molecule type" value="Genomic_DNA"/>
</dbReference>
<sequence length="804" mass="92596">MKILLVFLLLFVCPDMLAQTIPGRVINRETREPLAFASIQPENHPRVLTNIDGSFQLDLEQLPQSLTISYPGYQAIEVNVDRSTRYLQIGLDRSGRSVKDHSEDLIGEAINRNHQNDPERALEGFKFRTYSKFIIDTKSNAGSPIEIMADTANGRAFLSEKVSENFFRSRTGTKELVTGIQTAGFDRPVYNVLAMEINPFSIYKDDYRLYKTEYAGPLGKGALRNYEYQVLDTTKSDRPAYIVHFKPKREKIVAGLEGIIYLDTTSLAVQKVRAQLLGEIRLEIDHNYEYFPGKDLWFPSEQSTIIRPGSGGKEVAVFDSSIGVGTIQPKKSVLNLIFGSANVDKNLFLSSTTRNFDIDLNFDGIIPTPGATIEVTDEAPNKDPDFWNEYRQSEYTLRDRVTSENLDVLLKENKVARKIQVKNAISTGYYPLKYWDVDLSKIFKFNNYEGIRLGFGGKTNDLISEKFNINGYTTYGFKDEVMKYGIGSRIFLNKRTGTNLNFYVSRDIQETASFNYLKGRNTFSIIEPRFVNINFFYNYRTYWAGIQHNITPNLETEFRLGREEIWQIRDYNFSVDGRQVGEYDLSTATLSFLWRPFSRFLSTPEGNRILERKFPQVTGQIQQSFEAFDGEFDFTRVGLKLEHEIKRLDLSRTEFILEGNYGFGELPLTHVFHAYPNNPNRPAILRRFSVAGRTSFETMYFNEFYSDRQAMLHIRHQVRPLRIAYNYRPELVLISRFAIGDFSNQANHLNIPFNTLEHGYSEAGFEINKIISGLGLSFAYRYGAYHLPTFDQNFSLKFTFLLQL</sequence>
<gene>
    <name evidence="1" type="ORF">MKO06_02480</name>
</gene>
<organism evidence="1 2">
    <name type="scientific">Christiangramia oceanisediminis</name>
    <dbReference type="NCBI Taxonomy" id="2920386"/>
    <lineage>
        <taxon>Bacteria</taxon>
        <taxon>Pseudomonadati</taxon>
        <taxon>Bacteroidota</taxon>
        <taxon>Flavobacteriia</taxon>
        <taxon>Flavobacteriales</taxon>
        <taxon>Flavobacteriaceae</taxon>
        <taxon>Christiangramia</taxon>
    </lineage>
</organism>
<keyword evidence="2" id="KW-1185">Reference proteome</keyword>
<dbReference type="InterPro" id="IPR043741">
    <property type="entry name" value="DUF5686"/>
</dbReference>
<keyword evidence="1" id="KW-0645">Protease</keyword>
<dbReference type="Proteomes" id="UP001155280">
    <property type="component" value="Unassembled WGS sequence"/>
</dbReference>
<dbReference type="RefSeq" id="WP_241550760.1">
    <property type="nucleotide sequence ID" value="NZ_JANCNS010000001.1"/>
</dbReference>
<name>A0A9X2I7R9_9FLAO</name>
<protein>
    <submittedName>
        <fullName evidence="1">DUF5686 and carboxypeptidase regulatory-like domain-containing protein</fullName>
    </submittedName>
</protein>
<dbReference type="SUPFAM" id="SSF49464">
    <property type="entry name" value="Carboxypeptidase regulatory domain-like"/>
    <property type="match status" value="1"/>
</dbReference>
<dbReference type="Pfam" id="PF18939">
    <property type="entry name" value="DUF5686"/>
    <property type="match status" value="1"/>
</dbReference>
<proteinExistence type="predicted"/>
<keyword evidence="1" id="KW-0378">Hydrolase</keyword>
<dbReference type="InterPro" id="IPR008969">
    <property type="entry name" value="CarboxyPept-like_regulatory"/>
</dbReference>
<keyword evidence="1" id="KW-0121">Carboxypeptidase</keyword>
<dbReference type="Pfam" id="PF13715">
    <property type="entry name" value="CarbopepD_reg_2"/>
    <property type="match status" value="1"/>
</dbReference>
<reference evidence="1" key="1">
    <citation type="submission" date="2022-07" db="EMBL/GenBank/DDBJ databases">
        <title>Gramela sediminis sp. nov., isolated from deep-sea sediment of the Indian Ocean.</title>
        <authorList>
            <person name="Shi H."/>
        </authorList>
    </citation>
    <scope>NUCLEOTIDE SEQUENCE</scope>
    <source>
        <strain evidence="1">GC03-9</strain>
    </source>
</reference>
<dbReference type="AlphaFoldDB" id="A0A9X2I7R9"/>
<comment type="caution">
    <text evidence="1">The sequence shown here is derived from an EMBL/GenBank/DDBJ whole genome shotgun (WGS) entry which is preliminary data.</text>
</comment>
<dbReference type="Gene3D" id="2.60.40.1120">
    <property type="entry name" value="Carboxypeptidase-like, regulatory domain"/>
    <property type="match status" value="1"/>
</dbReference>
<dbReference type="GO" id="GO:0004180">
    <property type="term" value="F:carboxypeptidase activity"/>
    <property type="evidence" value="ECO:0007669"/>
    <property type="project" value="UniProtKB-KW"/>
</dbReference>
<evidence type="ECO:0000313" key="1">
    <source>
        <dbReference type="EMBL" id="MCP9198757.1"/>
    </source>
</evidence>
<accession>A0A9X2I7R9</accession>
<evidence type="ECO:0000313" key="2">
    <source>
        <dbReference type="Proteomes" id="UP001155280"/>
    </source>
</evidence>